<feature type="transmembrane region" description="Helical" evidence="10">
    <location>
        <begin position="138"/>
        <end position="162"/>
    </location>
</feature>
<dbReference type="InterPro" id="IPR003445">
    <property type="entry name" value="Cat_transpt"/>
</dbReference>
<dbReference type="GO" id="GO:0005886">
    <property type="term" value="C:plasma membrane"/>
    <property type="evidence" value="ECO:0007669"/>
    <property type="project" value="UniProtKB-SubCell"/>
</dbReference>
<evidence type="ECO:0000256" key="8">
    <source>
        <dbReference type="ARBA" id="ARBA00023136"/>
    </source>
</evidence>
<feature type="transmembrane region" description="Helical" evidence="10">
    <location>
        <begin position="201"/>
        <end position="220"/>
    </location>
</feature>
<evidence type="ECO:0000256" key="7">
    <source>
        <dbReference type="ARBA" id="ARBA00023065"/>
    </source>
</evidence>
<protein>
    <submittedName>
        <fullName evidence="11">TrkH family potassium uptake protein</fullName>
    </submittedName>
</protein>
<evidence type="ECO:0000256" key="1">
    <source>
        <dbReference type="ARBA" id="ARBA00004651"/>
    </source>
</evidence>
<sequence>MTSAATAKTPRRIGVERAPNMSPQPRRAGLVQPQLPGSGGMTFGNLRAGPLVLSGTFGEADVSGGQRNVIWAARPAAVWKALQSQGHVVAAVFVPPWALALGEAEWTLALALAPGVALPLGAGLAARRRGPPPGLRQIEGMAVFVLLFVVVAILAVPGFLALGMPPLDALFESVSGITSTGLTLAQNTMDWPLAGHLLRAWMQWAGGFAIAVAGVALILGPGSGSRGAAQSIGQAGIGERDLISSTRAQARSLLIVYGLLTMAAILLLLPLMPSWWEAVAVALTAVSTGGFTPRPDSLASYGTAAQVATLVICAATAVSLLGYIIAERSGPRLALRKSNAGPVLALLLAGLALTAGLAWRAGADPEGILAAALNYASGATTAGFSVSAVSNAPAVVAMILAGMVIGGGIGSTAGGLKVDRLVVFARTVTLTSVRMRAPPRAVTVLEEHGHKVSPDRLIGMVAVALLYAGTLLAAWVIFLAAGQDALGALFDIVSALSTVGLSSGLTGPDLAPGLKAVLIAAMLLGRLEFIALLVVLSPGTWSPRPFQNSRKGA</sequence>
<organism evidence="11 12">
    <name type="scientific">Histidinibacterium lentulum</name>
    <dbReference type="NCBI Taxonomy" id="2480588"/>
    <lineage>
        <taxon>Bacteria</taxon>
        <taxon>Pseudomonadati</taxon>
        <taxon>Pseudomonadota</taxon>
        <taxon>Alphaproteobacteria</taxon>
        <taxon>Rhodobacterales</taxon>
        <taxon>Paracoccaceae</taxon>
        <taxon>Histidinibacterium</taxon>
    </lineage>
</organism>
<evidence type="ECO:0000313" key="12">
    <source>
        <dbReference type="Proteomes" id="UP000268016"/>
    </source>
</evidence>
<evidence type="ECO:0000313" key="11">
    <source>
        <dbReference type="EMBL" id="ROU03766.1"/>
    </source>
</evidence>
<dbReference type="GO" id="GO:0008324">
    <property type="term" value="F:monoatomic cation transmembrane transporter activity"/>
    <property type="evidence" value="ECO:0007669"/>
    <property type="project" value="InterPro"/>
</dbReference>
<keyword evidence="3" id="KW-0813">Transport</keyword>
<evidence type="ECO:0000256" key="2">
    <source>
        <dbReference type="ARBA" id="ARBA00009137"/>
    </source>
</evidence>
<comment type="similarity">
    <text evidence="2">Belongs to the TrkH potassium transport family.</text>
</comment>
<dbReference type="PANTHER" id="PTHR32024:SF2">
    <property type="entry name" value="TRK SYSTEM POTASSIUM UPTAKE PROTEIN TRKG-RELATED"/>
    <property type="match status" value="1"/>
</dbReference>
<feature type="transmembrane region" description="Helical" evidence="10">
    <location>
        <begin position="254"/>
        <end position="276"/>
    </location>
</feature>
<accession>A0A3N2R8V6</accession>
<keyword evidence="7" id="KW-0406">Ion transport</keyword>
<feature type="transmembrane region" description="Helical" evidence="10">
    <location>
        <begin position="304"/>
        <end position="326"/>
    </location>
</feature>
<proteinExistence type="inferred from homology"/>
<feature type="transmembrane region" description="Helical" evidence="10">
    <location>
        <begin position="457"/>
        <end position="479"/>
    </location>
</feature>
<keyword evidence="4" id="KW-1003">Cell membrane</keyword>
<dbReference type="EMBL" id="RDRB01000002">
    <property type="protein sequence ID" value="ROU03766.1"/>
    <property type="molecule type" value="Genomic_DNA"/>
</dbReference>
<keyword evidence="6 10" id="KW-1133">Transmembrane helix</keyword>
<evidence type="ECO:0000256" key="5">
    <source>
        <dbReference type="ARBA" id="ARBA00022692"/>
    </source>
</evidence>
<evidence type="ECO:0000256" key="6">
    <source>
        <dbReference type="ARBA" id="ARBA00022989"/>
    </source>
</evidence>
<dbReference type="Pfam" id="PF02386">
    <property type="entry name" value="TrkH"/>
    <property type="match status" value="2"/>
</dbReference>
<gene>
    <name evidence="11" type="ORF">EAT49_05590</name>
</gene>
<name>A0A3N2R8V6_9RHOB</name>
<feature type="transmembrane region" description="Helical" evidence="10">
    <location>
        <begin position="517"/>
        <end position="536"/>
    </location>
</feature>
<comment type="subcellular location">
    <subcellularLocation>
        <location evidence="1">Cell membrane</location>
        <topology evidence="1">Multi-pass membrane protein</topology>
    </subcellularLocation>
</comment>
<evidence type="ECO:0000256" key="10">
    <source>
        <dbReference type="SAM" id="Phobius"/>
    </source>
</evidence>
<dbReference type="AlphaFoldDB" id="A0A3N2R8V6"/>
<feature type="transmembrane region" description="Helical" evidence="10">
    <location>
        <begin position="485"/>
        <end position="505"/>
    </location>
</feature>
<evidence type="ECO:0000256" key="3">
    <source>
        <dbReference type="ARBA" id="ARBA00022448"/>
    </source>
</evidence>
<evidence type="ECO:0000256" key="4">
    <source>
        <dbReference type="ARBA" id="ARBA00022475"/>
    </source>
</evidence>
<evidence type="ECO:0000256" key="9">
    <source>
        <dbReference type="SAM" id="MobiDB-lite"/>
    </source>
</evidence>
<feature type="transmembrane region" description="Helical" evidence="10">
    <location>
        <begin position="394"/>
        <end position="416"/>
    </location>
</feature>
<keyword evidence="12" id="KW-1185">Reference proteome</keyword>
<reference evidence="11 12" key="1">
    <citation type="submission" date="2018-10" db="EMBL/GenBank/DDBJ databases">
        <title>Histidinibacterium lentulum gen. nov., sp. nov., a marine bacterium from the culture broth of Picochlorum sp. 122.</title>
        <authorList>
            <person name="Wang G."/>
        </authorList>
    </citation>
    <scope>NUCLEOTIDE SEQUENCE [LARGE SCALE GENOMIC DNA]</scope>
    <source>
        <strain evidence="11 12">B17</strain>
    </source>
</reference>
<comment type="caution">
    <text evidence="11">The sequence shown here is derived from an EMBL/GenBank/DDBJ whole genome shotgun (WGS) entry which is preliminary data.</text>
</comment>
<feature type="transmembrane region" description="Helical" evidence="10">
    <location>
        <begin position="338"/>
        <end position="359"/>
    </location>
</feature>
<keyword evidence="8 10" id="KW-0472">Membrane</keyword>
<dbReference type="GO" id="GO:0030001">
    <property type="term" value="P:metal ion transport"/>
    <property type="evidence" value="ECO:0007669"/>
    <property type="project" value="UniProtKB-ARBA"/>
</dbReference>
<dbReference type="PANTHER" id="PTHR32024">
    <property type="entry name" value="TRK SYSTEM POTASSIUM UPTAKE PROTEIN TRKG-RELATED"/>
    <property type="match status" value="1"/>
</dbReference>
<feature type="region of interest" description="Disordered" evidence="9">
    <location>
        <begin position="1"/>
        <end position="27"/>
    </location>
</feature>
<dbReference type="Proteomes" id="UP000268016">
    <property type="component" value="Unassembled WGS sequence"/>
</dbReference>
<dbReference type="OrthoDB" id="9810952at2"/>
<keyword evidence="5 10" id="KW-0812">Transmembrane</keyword>